<feature type="domain" description="Integrase catalytic" evidence="2">
    <location>
        <begin position="42"/>
        <end position="142"/>
    </location>
</feature>
<sequence length="200" mass="22756">MGEPARECPQASRSAVDRGPQTDPRGQSPNLRNMARWRRRPGKGLLVPSDRGSPYASGRFQTRLKDPGYLCSMSRNGNGWDNAPAESFFPTLKTELIPHRRFETREQAKQEIFEYLEVFYHRQRKHSTLGDRTPAEFDQLHRQSCLILCPENSCQISASWHPNASQNRLMLSVPRRKRAWLAGLWANASAPPFIPGLQSG</sequence>
<accession>A0A858Q5H9</accession>
<dbReference type="Pfam" id="PF13333">
    <property type="entry name" value="rve_2"/>
    <property type="match status" value="1"/>
</dbReference>
<dbReference type="InterPro" id="IPR001584">
    <property type="entry name" value="Integrase_cat-core"/>
</dbReference>
<dbReference type="KEGG" id="metu:GNH96_03280"/>
<dbReference type="PANTHER" id="PTHR46889:SF4">
    <property type="entry name" value="TRANSPOSASE INSO FOR INSERTION SEQUENCE ELEMENT IS911B-RELATED"/>
    <property type="match status" value="1"/>
</dbReference>
<dbReference type="Gene3D" id="3.30.420.10">
    <property type="entry name" value="Ribonuclease H-like superfamily/Ribonuclease H"/>
    <property type="match status" value="1"/>
</dbReference>
<dbReference type="SUPFAM" id="SSF53098">
    <property type="entry name" value="Ribonuclease H-like"/>
    <property type="match status" value="1"/>
</dbReference>
<evidence type="ECO:0000259" key="2">
    <source>
        <dbReference type="PROSITE" id="PS50994"/>
    </source>
</evidence>
<dbReference type="InterPro" id="IPR036397">
    <property type="entry name" value="RNaseH_sf"/>
</dbReference>
<dbReference type="PANTHER" id="PTHR46889">
    <property type="entry name" value="TRANSPOSASE INSF FOR INSERTION SEQUENCE IS3B-RELATED"/>
    <property type="match status" value="1"/>
</dbReference>
<evidence type="ECO:0000313" key="3">
    <source>
        <dbReference type="EMBL" id="QJD29087.1"/>
    </source>
</evidence>
<reference evidence="4" key="1">
    <citation type="submission" date="2019-12" db="EMBL/GenBank/DDBJ databases">
        <authorList>
            <person name="Awala S.I."/>
            <person name="Rhee S.K."/>
        </authorList>
    </citation>
    <scope>NUCLEOTIDE SEQUENCE [LARGE SCALE GENOMIC DNA]</scope>
    <source>
        <strain evidence="4">IM1</strain>
    </source>
</reference>
<organism evidence="3 4">
    <name type="scientific">Methylococcus geothermalis</name>
    <dbReference type="NCBI Taxonomy" id="2681310"/>
    <lineage>
        <taxon>Bacteria</taxon>
        <taxon>Pseudomonadati</taxon>
        <taxon>Pseudomonadota</taxon>
        <taxon>Gammaproteobacteria</taxon>
        <taxon>Methylococcales</taxon>
        <taxon>Methylococcaceae</taxon>
        <taxon>Methylococcus</taxon>
    </lineage>
</organism>
<keyword evidence="4" id="KW-1185">Reference proteome</keyword>
<dbReference type="EMBL" id="CP046565">
    <property type="protein sequence ID" value="QJD29087.1"/>
    <property type="molecule type" value="Genomic_DNA"/>
</dbReference>
<gene>
    <name evidence="3" type="ORF">GNH96_03280</name>
</gene>
<dbReference type="InterPro" id="IPR012337">
    <property type="entry name" value="RNaseH-like_sf"/>
</dbReference>
<dbReference type="PROSITE" id="PS50994">
    <property type="entry name" value="INTEGRASE"/>
    <property type="match status" value="1"/>
</dbReference>
<dbReference type="GO" id="GO:0003676">
    <property type="term" value="F:nucleic acid binding"/>
    <property type="evidence" value="ECO:0007669"/>
    <property type="project" value="InterPro"/>
</dbReference>
<dbReference type="AlphaFoldDB" id="A0A858Q5H9"/>
<name>A0A858Q5H9_9GAMM</name>
<evidence type="ECO:0000256" key="1">
    <source>
        <dbReference type="SAM" id="MobiDB-lite"/>
    </source>
</evidence>
<protein>
    <submittedName>
        <fullName evidence="3">Transposase</fullName>
    </submittedName>
</protein>
<dbReference type="Proteomes" id="UP000503004">
    <property type="component" value="Chromosome"/>
</dbReference>
<dbReference type="InterPro" id="IPR050900">
    <property type="entry name" value="Transposase_IS3/IS150/IS904"/>
</dbReference>
<feature type="region of interest" description="Disordered" evidence="1">
    <location>
        <begin position="1"/>
        <end position="60"/>
    </location>
</feature>
<dbReference type="GO" id="GO:0015074">
    <property type="term" value="P:DNA integration"/>
    <property type="evidence" value="ECO:0007669"/>
    <property type="project" value="InterPro"/>
</dbReference>
<proteinExistence type="predicted"/>
<evidence type="ECO:0000313" key="4">
    <source>
        <dbReference type="Proteomes" id="UP000503004"/>
    </source>
</evidence>